<keyword evidence="1" id="KW-0812">Transmembrane</keyword>
<dbReference type="InterPro" id="IPR029044">
    <property type="entry name" value="Nucleotide-diphossugar_trans"/>
</dbReference>
<evidence type="ECO:0000313" key="4">
    <source>
        <dbReference type="Proteomes" id="UP000034154"/>
    </source>
</evidence>
<dbReference type="PANTHER" id="PTHR36851">
    <property type="entry name" value="UNNAMED PRODUCT"/>
    <property type="match status" value="1"/>
</dbReference>
<dbReference type="SUPFAM" id="SSF53448">
    <property type="entry name" value="Nucleotide-diphospho-sugar transferases"/>
    <property type="match status" value="1"/>
</dbReference>
<feature type="transmembrane region" description="Helical" evidence="1">
    <location>
        <begin position="12"/>
        <end position="41"/>
    </location>
</feature>
<sequence>MSTYGKNRLYEIIPGLLVWTTLVLAVFFSFVAPIVVIIFIIVFDLYWFFRIVYFAIFLLMAWHDYQVAMKRDWFADLEKQKDWQRLHHLIFLPTYKESLEIIRGTLQSIADSKYSKEKMIIVLAGEERDHAHFQKNAAVAVQEFSKVFKKIIVTEHPKNLPDEIPGKGSNLNYSAEQVKKVLAEEFSEIKAEDIIVSSFDIDTVVHVSYFACLSFLYSTVPNSTHASYQPVVLFSNNIWTSRAPVRIAAFGTIFWLLSELARPERLWTFSSHSMPWKMLLDVGFWQKDIVSEDSRIFLQAFIKYHGDYRVVPMYLPVSMDTVVGATYWESLKALYKQQRRWAWGVEHFPVMVEAFRADKIMPRNLKIKYFWNHLEGMYTWATAPILIFMLGYLPLWLATGSQSALIQAAPFTLEWIMRLAMAGVFVSALLSLAVLPPRPKTVKATVWIVMILQWLLLPITFTVFGAAPAIDAQTRLMFGKYLGFNVTKKSR</sequence>
<name>A0A0G1JFZ1_9BACT</name>
<dbReference type="Pfam" id="PF13632">
    <property type="entry name" value="Glyco_trans_2_3"/>
    <property type="match status" value="1"/>
</dbReference>
<accession>A0A0G1JFZ1</accession>
<protein>
    <recommendedName>
        <fullName evidence="2">Glycosyltransferase 2-like domain-containing protein</fullName>
    </recommendedName>
</protein>
<dbReference type="InterPro" id="IPR001173">
    <property type="entry name" value="Glyco_trans_2-like"/>
</dbReference>
<evidence type="ECO:0000313" key="3">
    <source>
        <dbReference type="EMBL" id="KKT70546.1"/>
    </source>
</evidence>
<gene>
    <name evidence="3" type="ORF">UW63_C0024G0010</name>
</gene>
<evidence type="ECO:0000256" key="1">
    <source>
        <dbReference type="SAM" id="Phobius"/>
    </source>
</evidence>
<feature type="transmembrane region" description="Helical" evidence="1">
    <location>
        <begin position="415"/>
        <end position="435"/>
    </location>
</feature>
<feature type="domain" description="Glycosyltransferase 2-like" evidence="2">
    <location>
        <begin position="200"/>
        <end position="405"/>
    </location>
</feature>
<keyword evidence="1" id="KW-0472">Membrane</keyword>
<feature type="transmembrane region" description="Helical" evidence="1">
    <location>
        <begin position="447"/>
        <end position="470"/>
    </location>
</feature>
<keyword evidence="1" id="KW-1133">Transmembrane helix</keyword>
<feature type="transmembrane region" description="Helical" evidence="1">
    <location>
        <begin position="377"/>
        <end position="395"/>
    </location>
</feature>
<evidence type="ECO:0000259" key="2">
    <source>
        <dbReference type="Pfam" id="PF13632"/>
    </source>
</evidence>
<dbReference type="Proteomes" id="UP000034154">
    <property type="component" value="Unassembled WGS sequence"/>
</dbReference>
<dbReference type="AlphaFoldDB" id="A0A0G1JFZ1"/>
<comment type="caution">
    <text evidence="3">The sequence shown here is derived from an EMBL/GenBank/DDBJ whole genome shotgun (WGS) entry which is preliminary data.</text>
</comment>
<proteinExistence type="predicted"/>
<feature type="transmembrane region" description="Helical" evidence="1">
    <location>
        <begin position="47"/>
        <end position="65"/>
    </location>
</feature>
<reference evidence="3 4" key="1">
    <citation type="journal article" date="2015" name="Nature">
        <title>rRNA introns, odd ribosomes, and small enigmatic genomes across a large radiation of phyla.</title>
        <authorList>
            <person name="Brown C.T."/>
            <person name="Hug L.A."/>
            <person name="Thomas B.C."/>
            <person name="Sharon I."/>
            <person name="Castelle C.J."/>
            <person name="Singh A."/>
            <person name="Wilkins M.J."/>
            <person name="Williams K.H."/>
            <person name="Banfield J.F."/>
        </authorList>
    </citation>
    <scope>NUCLEOTIDE SEQUENCE [LARGE SCALE GENOMIC DNA]</scope>
</reference>
<organism evidence="3 4">
    <name type="scientific">Candidatus Uhrbacteria bacterium GW2011_GWF2_44_350</name>
    <dbReference type="NCBI Taxonomy" id="1619000"/>
    <lineage>
        <taxon>Bacteria</taxon>
        <taxon>Candidatus Uhriibacteriota</taxon>
    </lineage>
</organism>
<dbReference type="PANTHER" id="PTHR36851:SF1">
    <property type="entry name" value="GLYCO_TRANS_2-LIKE DOMAIN-CONTAINING PROTEIN"/>
    <property type="match status" value="1"/>
</dbReference>
<dbReference type="EMBL" id="LCJB01000024">
    <property type="protein sequence ID" value="KKT70546.1"/>
    <property type="molecule type" value="Genomic_DNA"/>
</dbReference>
<dbReference type="Gene3D" id="3.90.550.10">
    <property type="entry name" value="Spore Coat Polysaccharide Biosynthesis Protein SpsA, Chain A"/>
    <property type="match status" value="1"/>
</dbReference>